<organism evidence="1 2">
    <name type="scientific">Dactylosporangium matsuzakiense</name>
    <dbReference type="NCBI Taxonomy" id="53360"/>
    <lineage>
        <taxon>Bacteria</taxon>
        <taxon>Bacillati</taxon>
        <taxon>Actinomycetota</taxon>
        <taxon>Actinomycetes</taxon>
        <taxon>Micromonosporales</taxon>
        <taxon>Micromonosporaceae</taxon>
        <taxon>Dactylosporangium</taxon>
    </lineage>
</organism>
<name>A0A9W6KGV2_9ACTN</name>
<dbReference type="AlphaFoldDB" id="A0A9W6KGV2"/>
<dbReference type="Proteomes" id="UP001143480">
    <property type="component" value="Unassembled WGS sequence"/>
</dbReference>
<evidence type="ECO:0000313" key="2">
    <source>
        <dbReference type="Proteomes" id="UP001143480"/>
    </source>
</evidence>
<evidence type="ECO:0000313" key="1">
    <source>
        <dbReference type="EMBL" id="GLL01846.1"/>
    </source>
</evidence>
<gene>
    <name evidence="1" type="ORF">GCM10017581_035880</name>
</gene>
<reference evidence="1" key="1">
    <citation type="journal article" date="2014" name="Int. J. Syst. Evol. Microbiol.">
        <title>Complete genome sequence of Corynebacterium casei LMG S-19264T (=DSM 44701T), isolated from a smear-ripened cheese.</title>
        <authorList>
            <consortium name="US DOE Joint Genome Institute (JGI-PGF)"/>
            <person name="Walter F."/>
            <person name="Albersmeier A."/>
            <person name="Kalinowski J."/>
            <person name="Ruckert C."/>
        </authorList>
    </citation>
    <scope>NUCLEOTIDE SEQUENCE</scope>
    <source>
        <strain evidence="1">VKM Ac-1321</strain>
    </source>
</reference>
<accession>A0A9W6KGV2</accession>
<sequence length="146" mass="14670">MRAGSPVSGGPAAAEVGGMSNDTSYTAAGTGAYGDHAEATRHSAARSTLNGLMTWLGAAGLAAARESAGLQATIDQHAACVRDALGDPEHGPGAVALAGYATGVRDALIEAQWQLPPTGDIDWAHLEWPALRLISICALARAGGLV</sequence>
<keyword evidence="2" id="KW-1185">Reference proteome</keyword>
<comment type="caution">
    <text evidence="1">The sequence shown here is derived from an EMBL/GenBank/DDBJ whole genome shotgun (WGS) entry which is preliminary data.</text>
</comment>
<dbReference type="InterPro" id="IPR045647">
    <property type="entry name" value="DUF6401"/>
</dbReference>
<reference evidence="1" key="2">
    <citation type="submission" date="2023-01" db="EMBL/GenBank/DDBJ databases">
        <authorList>
            <person name="Sun Q."/>
            <person name="Evtushenko L."/>
        </authorList>
    </citation>
    <scope>NUCLEOTIDE SEQUENCE</scope>
    <source>
        <strain evidence="1">VKM Ac-1321</strain>
    </source>
</reference>
<dbReference type="EMBL" id="BSFP01000019">
    <property type="protein sequence ID" value="GLL01846.1"/>
    <property type="molecule type" value="Genomic_DNA"/>
</dbReference>
<dbReference type="Pfam" id="PF19939">
    <property type="entry name" value="DUF6401"/>
    <property type="match status" value="1"/>
</dbReference>
<protein>
    <submittedName>
        <fullName evidence="1">Uncharacterized protein</fullName>
    </submittedName>
</protein>
<proteinExistence type="predicted"/>